<accession>A0ABS8TIT0</accession>
<name>A0ABS8TIT0_DATST</name>
<evidence type="ECO:0000256" key="1">
    <source>
        <dbReference type="SAM" id="MobiDB-lite"/>
    </source>
</evidence>
<feature type="region of interest" description="Disordered" evidence="1">
    <location>
        <begin position="69"/>
        <end position="90"/>
    </location>
</feature>
<protein>
    <submittedName>
        <fullName evidence="2">Uncharacterized protein</fullName>
    </submittedName>
</protein>
<evidence type="ECO:0000313" key="2">
    <source>
        <dbReference type="EMBL" id="MCD7471417.1"/>
    </source>
</evidence>
<sequence>MASVKLVDVLYEIGPNPVFNKPISKRWKWVENLSLILGILLKILSFVTPREILTGDRWLLSLEGKLEESGNKEEVKDFGKTNRKEQLESC</sequence>
<dbReference type="EMBL" id="JACEIK010001680">
    <property type="protein sequence ID" value="MCD7471417.1"/>
    <property type="molecule type" value="Genomic_DNA"/>
</dbReference>
<evidence type="ECO:0000313" key="3">
    <source>
        <dbReference type="Proteomes" id="UP000823775"/>
    </source>
</evidence>
<organism evidence="2 3">
    <name type="scientific">Datura stramonium</name>
    <name type="common">Jimsonweed</name>
    <name type="synonym">Common thornapple</name>
    <dbReference type="NCBI Taxonomy" id="4076"/>
    <lineage>
        <taxon>Eukaryota</taxon>
        <taxon>Viridiplantae</taxon>
        <taxon>Streptophyta</taxon>
        <taxon>Embryophyta</taxon>
        <taxon>Tracheophyta</taxon>
        <taxon>Spermatophyta</taxon>
        <taxon>Magnoliopsida</taxon>
        <taxon>eudicotyledons</taxon>
        <taxon>Gunneridae</taxon>
        <taxon>Pentapetalae</taxon>
        <taxon>asterids</taxon>
        <taxon>lamiids</taxon>
        <taxon>Solanales</taxon>
        <taxon>Solanaceae</taxon>
        <taxon>Solanoideae</taxon>
        <taxon>Datureae</taxon>
        <taxon>Datura</taxon>
    </lineage>
</organism>
<proteinExistence type="predicted"/>
<dbReference type="Proteomes" id="UP000823775">
    <property type="component" value="Unassembled WGS sequence"/>
</dbReference>
<comment type="caution">
    <text evidence="2">The sequence shown here is derived from an EMBL/GenBank/DDBJ whole genome shotgun (WGS) entry which is preliminary data.</text>
</comment>
<gene>
    <name evidence="2" type="ORF">HAX54_011858</name>
</gene>
<keyword evidence="3" id="KW-1185">Reference proteome</keyword>
<reference evidence="2 3" key="1">
    <citation type="journal article" date="2021" name="BMC Genomics">
        <title>Datura genome reveals duplications of psychoactive alkaloid biosynthetic genes and high mutation rate following tissue culture.</title>
        <authorList>
            <person name="Rajewski A."/>
            <person name="Carter-House D."/>
            <person name="Stajich J."/>
            <person name="Litt A."/>
        </authorList>
    </citation>
    <scope>NUCLEOTIDE SEQUENCE [LARGE SCALE GENOMIC DNA]</scope>
    <source>
        <strain evidence="2">AR-01</strain>
    </source>
</reference>